<accession>A0AAW1Q705</accession>
<evidence type="ECO:0000256" key="2">
    <source>
        <dbReference type="ARBA" id="ARBA00004496"/>
    </source>
</evidence>
<keyword evidence="3" id="KW-0963">Cytoplasm</keyword>
<gene>
    <name evidence="5" type="ORF">WJX72_003986</name>
</gene>
<dbReference type="PANTHER" id="PTHR21213:SF0">
    <property type="entry name" value="ZINC FINGER PROTEIN 706"/>
    <property type="match status" value="1"/>
</dbReference>
<keyword evidence="4" id="KW-0539">Nucleus</keyword>
<proteinExistence type="predicted"/>
<evidence type="ECO:0000256" key="3">
    <source>
        <dbReference type="ARBA" id="ARBA00022490"/>
    </source>
</evidence>
<dbReference type="Proteomes" id="UP001489004">
    <property type="component" value="Unassembled WGS sequence"/>
</dbReference>
<name>A0AAW1Q705_9CHLO</name>
<evidence type="ECO:0000313" key="5">
    <source>
        <dbReference type="EMBL" id="KAK9816706.1"/>
    </source>
</evidence>
<dbReference type="GO" id="GO:0005737">
    <property type="term" value="C:cytoplasm"/>
    <property type="evidence" value="ECO:0007669"/>
    <property type="project" value="UniProtKB-SubCell"/>
</dbReference>
<dbReference type="InterPro" id="IPR045230">
    <property type="entry name" value="MBS1/2-like"/>
</dbReference>
<dbReference type="PANTHER" id="PTHR21213">
    <property type="entry name" value="GEO09665P1-RELATED"/>
    <property type="match status" value="1"/>
</dbReference>
<evidence type="ECO:0000256" key="4">
    <source>
        <dbReference type="ARBA" id="ARBA00023242"/>
    </source>
</evidence>
<dbReference type="GO" id="GO:0005634">
    <property type="term" value="C:nucleus"/>
    <property type="evidence" value="ECO:0007669"/>
    <property type="project" value="UniProtKB-SubCell"/>
</dbReference>
<evidence type="ECO:0008006" key="7">
    <source>
        <dbReference type="Google" id="ProtNLM"/>
    </source>
</evidence>
<dbReference type="AlphaFoldDB" id="A0AAW1Q705"/>
<evidence type="ECO:0000256" key="1">
    <source>
        <dbReference type="ARBA" id="ARBA00004123"/>
    </source>
</evidence>
<protein>
    <recommendedName>
        <fullName evidence="7">C2H2-type domain-containing protein</fullName>
    </recommendedName>
</protein>
<sequence>MGKAKPAKHTASELAAKAAAALTNKGGGKAGLKDRLGGEVGHAKFKCHICNLQAPSIKSMEMHHESKHPKLPWEPEKCVNVQALAGGVTTQGVAVRGSTKKAKKDEKK</sequence>
<organism evidence="5 6">
    <name type="scientific">[Myrmecia] bisecta</name>
    <dbReference type="NCBI Taxonomy" id="41462"/>
    <lineage>
        <taxon>Eukaryota</taxon>
        <taxon>Viridiplantae</taxon>
        <taxon>Chlorophyta</taxon>
        <taxon>core chlorophytes</taxon>
        <taxon>Trebouxiophyceae</taxon>
        <taxon>Trebouxiales</taxon>
        <taxon>Trebouxiaceae</taxon>
        <taxon>Myrmecia</taxon>
    </lineage>
</organism>
<dbReference type="EMBL" id="JALJOR010000005">
    <property type="protein sequence ID" value="KAK9816706.1"/>
    <property type="molecule type" value="Genomic_DNA"/>
</dbReference>
<reference evidence="5 6" key="1">
    <citation type="journal article" date="2024" name="Nat. Commun.">
        <title>Phylogenomics reveals the evolutionary origins of lichenization in chlorophyte algae.</title>
        <authorList>
            <person name="Puginier C."/>
            <person name="Libourel C."/>
            <person name="Otte J."/>
            <person name="Skaloud P."/>
            <person name="Haon M."/>
            <person name="Grisel S."/>
            <person name="Petersen M."/>
            <person name="Berrin J.G."/>
            <person name="Delaux P.M."/>
            <person name="Dal Grande F."/>
            <person name="Keller J."/>
        </authorList>
    </citation>
    <scope>NUCLEOTIDE SEQUENCE [LARGE SCALE GENOMIC DNA]</scope>
    <source>
        <strain evidence="5 6">SAG 2043</strain>
    </source>
</reference>
<evidence type="ECO:0000313" key="6">
    <source>
        <dbReference type="Proteomes" id="UP001489004"/>
    </source>
</evidence>
<keyword evidence="6" id="KW-1185">Reference proteome</keyword>
<dbReference type="SUPFAM" id="SSF118359">
    <property type="entry name" value="Expressed protein At2g23090/F21P24.15"/>
    <property type="match status" value="1"/>
</dbReference>
<comment type="subcellular location">
    <subcellularLocation>
        <location evidence="2">Cytoplasm</location>
    </subcellularLocation>
    <subcellularLocation>
        <location evidence="1">Nucleus</location>
    </subcellularLocation>
</comment>
<comment type="caution">
    <text evidence="5">The sequence shown here is derived from an EMBL/GenBank/DDBJ whole genome shotgun (WGS) entry which is preliminary data.</text>
</comment>